<sequence length="185" mass="20546">MKLQQQYKEDGMNQKRRNVMAVILIAIIVICIIGIMAKKPAGDDKPATDKKETVESLTISDSSEKEAETTGKSATVDGVDVIFSDNVKNDATGNARLAKVTGEKSVEEYVLDYYKMYFKSDQEVHAIVNYTLNTTACVTSVGDKINVRIYEHIDGEEQDAKKLFTGEKYAEYNVDKATGTIDKVE</sequence>
<dbReference type="Proteomes" id="UP000070394">
    <property type="component" value="Unassembled WGS sequence"/>
</dbReference>
<organism evidence="3 4">
    <name type="scientific">Lachnoanaerobaculum saburreum</name>
    <dbReference type="NCBI Taxonomy" id="467210"/>
    <lineage>
        <taxon>Bacteria</taxon>
        <taxon>Bacillati</taxon>
        <taxon>Bacillota</taxon>
        <taxon>Clostridia</taxon>
        <taxon>Lachnospirales</taxon>
        <taxon>Lachnospiraceae</taxon>
        <taxon>Lachnoanaerobaculum</taxon>
    </lineage>
</organism>
<protein>
    <submittedName>
        <fullName evidence="3">Uncharacterized protein</fullName>
    </submittedName>
</protein>
<evidence type="ECO:0000256" key="2">
    <source>
        <dbReference type="SAM" id="Phobius"/>
    </source>
</evidence>
<gene>
    <name evidence="3" type="ORF">HMPREF1866_00386</name>
</gene>
<dbReference type="AlphaFoldDB" id="A0A133ZYT0"/>
<evidence type="ECO:0000256" key="1">
    <source>
        <dbReference type="SAM" id="MobiDB-lite"/>
    </source>
</evidence>
<reference evidence="4" key="1">
    <citation type="submission" date="2016-01" db="EMBL/GenBank/DDBJ databases">
        <authorList>
            <person name="Mitreva M."/>
            <person name="Pepin K.H."/>
            <person name="Mihindukulasuriya K.A."/>
            <person name="Fulton R."/>
            <person name="Fronick C."/>
            <person name="O'Laughlin M."/>
            <person name="Miner T."/>
            <person name="Herter B."/>
            <person name="Rosa B.A."/>
            <person name="Cordes M."/>
            <person name="Tomlinson C."/>
            <person name="Wollam A."/>
            <person name="Palsikar V.B."/>
            <person name="Mardis E.R."/>
            <person name="Wilson R.K."/>
        </authorList>
    </citation>
    <scope>NUCLEOTIDE SEQUENCE [LARGE SCALE GENOMIC DNA]</scope>
    <source>
        <strain evidence="4">DNF00896</strain>
    </source>
</reference>
<keyword evidence="2" id="KW-0812">Transmembrane</keyword>
<accession>A0A133ZYT0</accession>
<feature type="region of interest" description="Disordered" evidence="1">
    <location>
        <begin position="40"/>
        <end position="72"/>
    </location>
</feature>
<name>A0A133ZYT0_9FIRM</name>
<keyword evidence="4" id="KW-1185">Reference proteome</keyword>
<evidence type="ECO:0000313" key="4">
    <source>
        <dbReference type="Proteomes" id="UP000070394"/>
    </source>
</evidence>
<feature type="compositionally biased region" description="Basic and acidic residues" evidence="1">
    <location>
        <begin position="40"/>
        <end position="54"/>
    </location>
</feature>
<keyword evidence="2" id="KW-0472">Membrane</keyword>
<feature type="transmembrane region" description="Helical" evidence="2">
    <location>
        <begin position="20"/>
        <end position="37"/>
    </location>
</feature>
<dbReference type="EMBL" id="LSDA01000011">
    <property type="protein sequence ID" value="KXB60605.1"/>
    <property type="molecule type" value="Genomic_DNA"/>
</dbReference>
<evidence type="ECO:0000313" key="3">
    <source>
        <dbReference type="EMBL" id="KXB60605.1"/>
    </source>
</evidence>
<comment type="caution">
    <text evidence="3">The sequence shown here is derived from an EMBL/GenBank/DDBJ whole genome shotgun (WGS) entry which is preliminary data.</text>
</comment>
<keyword evidence="2" id="KW-1133">Transmembrane helix</keyword>
<proteinExistence type="predicted"/>
<dbReference type="PATRIC" id="fig|467210.3.peg.381"/>
<dbReference type="STRING" id="467210.HMPREF1866_00386"/>